<accession>A0ABU2Y0U6</accession>
<protein>
    <submittedName>
        <fullName evidence="2">GNAT family N-acetyltransferase</fullName>
    </submittedName>
</protein>
<dbReference type="SUPFAM" id="SSF55729">
    <property type="entry name" value="Acyl-CoA N-acyltransferases (Nat)"/>
    <property type="match status" value="1"/>
</dbReference>
<evidence type="ECO:0000313" key="3">
    <source>
        <dbReference type="Proteomes" id="UP001252186"/>
    </source>
</evidence>
<reference evidence="2 3" key="1">
    <citation type="submission" date="2023-09" db="EMBL/GenBank/DDBJ databases">
        <authorList>
            <person name="Rey-Velasco X."/>
        </authorList>
    </citation>
    <scope>NUCLEOTIDE SEQUENCE [LARGE SCALE GENOMIC DNA]</scope>
    <source>
        <strain evidence="2 3">P050</strain>
    </source>
</reference>
<dbReference type="CDD" id="cd04301">
    <property type="entry name" value="NAT_SF"/>
    <property type="match status" value="1"/>
</dbReference>
<dbReference type="EMBL" id="JAVRHV010000001">
    <property type="protein sequence ID" value="MDT0551793.1"/>
    <property type="molecule type" value="Genomic_DNA"/>
</dbReference>
<gene>
    <name evidence="2" type="ORF">RM519_00925</name>
</gene>
<evidence type="ECO:0000259" key="1">
    <source>
        <dbReference type="PROSITE" id="PS51186"/>
    </source>
</evidence>
<dbReference type="PROSITE" id="PS51186">
    <property type="entry name" value="GNAT"/>
    <property type="match status" value="1"/>
</dbReference>
<sequence length="146" mass="16654">MIEIKEISAPEAYAIRKDVLRENIPLTEKMEGDFDEETLHLGLFENGELGCVATFMPHESFHFKGFQYRLRGMGTHRDHQHKGFGKAVLTSAEAILTKKGVDVLWCNARVIALNFYKKSGWSIVGEEFDVHLVGPHYVMFKKLKDA</sequence>
<evidence type="ECO:0000313" key="2">
    <source>
        <dbReference type="EMBL" id="MDT0551793.1"/>
    </source>
</evidence>
<dbReference type="Pfam" id="PF00583">
    <property type="entry name" value="Acetyltransf_1"/>
    <property type="match status" value="1"/>
</dbReference>
<proteinExistence type="predicted"/>
<dbReference type="Gene3D" id="3.40.630.30">
    <property type="match status" value="1"/>
</dbReference>
<organism evidence="2 3">
    <name type="scientific">Urechidicola vernalis</name>
    <dbReference type="NCBI Taxonomy" id="3075600"/>
    <lineage>
        <taxon>Bacteria</taxon>
        <taxon>Pseudomonadati</taxon>
        <taxon>Bacteroidota</taxon>
        <taxon>Flavobacteriia</taxon>
        <taxon>Flavobacteriales</taxon>
        <taxon>Flavobacteriaceae</taxon>
        <taxon>Urechidicola</taxon>
    </lineage>
</organism>
<name>A0ABU2Y0U6_9FLAO</name>
<dbReference type="RefSeq" id="WP_311591596.1">
    <property type="nucleotide sequence ID" value="NZ_JAVRHV010000001.1"/>
</dbReference>
<dbReference type="InterPro" id="IPR000182">
    <property type="entry name" value="GNAT_dom"/>
</dbReference>
<comment type="caution">
    <text evidence="2">The sequence shown here is derived from an EMBL/GenBank/DDBJ whole genome shotgun (WGS) entry which is preliminary data.</text>
</comment>
<dbReference type="InterPro" id="IPR016181">
    <property type="entry name" value="Acyl_CoA_acyltransferase"/>
</dbReference>
<dbReference type="Proteomes" id="UP001252186">
    <property type="component" value="Unassembled WGS sequence"/>
</dbReference>
<feature type="domain" description="N-acetyltransferase" evidence="1">
    <location>
        <begin position="1"/>
        <end position="144"/>
    </location>
</feature>
<keyword evidence="3" id="KW-1185">Reference proteome</keyword>